<dbReference type="PANTHER" id="PTHR30363">
    <property type="entry name" value="HTH-TYPE TRANSCRIPTIONAL REGULATOR SRLR-RELATED"/>
    <property type="match status" value="1"/>
</dbReference>
<dbReference type="PANTHER" id="PTHR30363:SF56">
    <property type="entry name" value="TRANSCRIPTIONAL REGULATOR, DEOR FAMILY"/>
    <property type="match status" value="1"/>
</dbReference>
<protein>
    <submittedName>
        <fullName evidence="5">DeoR/GlpR family DNA-binding transcription regulator</fullName>
    </submittedName>
</protein>
<dbReference type="PRINTS" id="PR00037">
    <property type="entry name" value="HTHLACR"/>
</dbReference>
<dbReference type="InterPro" id="IPR037171">
    <property type="entry name" value="NagB/RpiA_transferase-like"/>
</dbReference>
<dbReference type="InterPro" id="IPR036390">
    <property type="entry name" value="WH_DNA-bd_sf"/>
</dbReference>
<dbReference type="InterPro" id="IPR014036">
    <property type="entry name" value="DeoR-like_C"/>
</dbReference>
<dbReference type="Pfam" id="PF00455">
    <property type="entry name" value="DeoRC"/>
    <property type="match status" value="1"/>
</dbReference>
<dbReference type="InterPro" id="IPR036388">
    <property type="entry name" value="WH-like_DNA-bd_sf"/>
</dbReference>
<evidence type="ECO:0000256" key="3">
    <source>
        <dbReference type="ARBA" id="ARBA00023163"/>
    </source>
</evidence>
<reference evidence="6" key="1">
    <citation type="journal article" date="2019" name="Int. J. Syst. Evol. Microbiol.">
        <title>The Global Catalogue of Microorganisms (GCM) 10K type strain sequencing project: providing services to taxonomists for standard genome sequencing and annotation.</title>
        <authorList>
            <consortium name="The Broad Institute Genomics Platform"/>
            <consortium name="The Broad Institute Genome Sequencing Center for Infectious Disease"/>
            <person name="Wu L."/>
            <person name="Ma J."/>
        </authorList>
    </citation>
    <scope>NUCLEOTIDE SEQUENCE [LARGE SCALE GENOMIC DNA]</scope>
    <source>
        <strain evidence="6">CCUG 56607</strain>
    </source>
</reference>
<keyword evidence="3" id="KW-0804">Transcription</keyword>
<keyword evidence="2 5" id="KW-0238">DNA-binding</keyword>
<evidence type="ECO:0000256" key="1">
    <source>
        <dbReference type="ARBA" id="ARBA00023015"/>
    </source>
</evidence>
<dbReference type="PROSITE" id="PS51000">
    <property type="entry name" value="HTH_DEOR_2"/>
    <property type="match status" value="1"/>
</dbReference>
<sequence>MLTPDRHQIILELLNQKNTVKIQELVEATNASESTIRRDLDQLENNRMLTRIHGGASLRVPTNEELTMQEKSTKHLKEKLAVATYAADLVEDGDCIYLDAGSTTFEMIPHLINKDIIVVTNGLDHMNLLTELDIRTYVLGGQIKTVTRAIIGREAEHSLKGYHFDKCFLGINGVHATNGLTTPDPEEAAIKTAALLRSEGRWVLADRSKFHRTTFAKVADLEEAAVITNDSIDAIEQFKEKTEIKVVTS</sequence>
<dbReference type="PROSITE" id="PS00894">
    <property type="entry name" value="HTH_DEOR_1"/>
    <property type="match status" value="1"/>
</dbReference>
<gene>
    <name evidence="5" type="ORF">ACFQ2J_14600</name>
</gene>
<comment type="caution">
    <text evidence="5">The sequence shown here is derived from an EMBL/GenBank/DDBJ whole genome shotgun (WGS) entry which is preliminary data.</text>
</comment>
<dbReference type="Gene3D" id="1.10.10.10">
    <property type="entry name" value="Winged helix-like DNA-binding domain superfamily/Winged helix DNA-binding domain"/>
    <property type="match status" value="1"/>
</dbReference>
<dbReference type="EMBL" id="JBHTKL010000005">
    <property type="protein sequence ID" value="MFD1020415.1"/>
    <property type="molecule type" value="Genomic_DNA"/>
</dbReference>
<dbReference type="SUPFAM" id="SSF100950">
    <property type="entry name" value="NagB/RpiA/CoA transferase-like"/>
    <property type="match status" value="1"/>
</dbReference>
<name>A0ABW3L333_9BACI</name>
<keyword evidence="1" id="KW-0805">Transcription regulation</keyword>
<proteinExistence type="predicted"/>
<evidence type="ECO:0000313" key="5">
    <source>
        <dbReference type="EMBL" id="MFD1020415.1"/>
    </source>
</evidence>
<dbReference type="SMART" id="SM00420">
    <property type="entry name" value="HTH_DEOR"/>
    <property type="match status" value="1"/>
</dbReference>
<dbReference type="Gene3D" id="3.40.50.1360">
    <property type="match status" value="1"/>
</dbReference>
<accession>A0ABW3L333</accession>
<dbReference type="Pfam" id="PF08220">
    <property type="entry name" value="HTH_DeoR"/>
    <property type="match status" value="1"/>
</dbReference>
<dbReference type="InterPro" id="IPR001034">
    <property type="entry name" value="DeoR_HTH"/>
</dbReference>
<feature type="domain" description="HTH deoR-type" evidence="4">
    <location>
        <begin position="3"/>
        <end position="58"/>
    </location>
</feature>
<dbReference type="InterPro" id="IPR018356">
    <property type="entry name" value="Tscrpt_reg_HTH_DeoR_CS"/>
</dbReference>
<evidence type="ECO:0000256" key="2">
    <source>
        <dbReference type="ARBA" id="ARBA00023125"/>
    </source>
</evidence>
<organism evidence="5 6">
    <name type="scientific">Thalassobacillus hwangdonensis</name>
    <dbReference type="NCBI Taxonomy" id="546108"/>
    <lineage>
        <taxon>Bacteria</taxon>
        <taxon>Bacillati</taxon>
        <taxon>Bacillota</taxon>
        <taxon>Bacilli</taxon>
        <taxon>Bacillales</taxon>
        <taxon>Bacillaceae</taxon>
        <taxon>Thalassobacillus</taxon>
    </lineage>
</organism>
<evidence type="ECO:0000313" key="6">
    <source>
        <dbReference type="Proteomes" id="UP001596990"/>
    </source>
</evidence>
<dbReference type="SUPFAM" id="SSF46785">
    <property type="entry name" value="Winged helix' DNA-binding domain"/>
    <property type="match status" value="1"/>
</dbReference>
<dbReference type="RefSeq" id="WP_386061988.1">
    <property type="nucleotide sequence ID" value="NZ_JBHTKL010000005.1"/>
</dbReference>
<evidence type="ECO:0000259" key="4">
    <source>
        <dbReference type="PROSITE" id="PS51000"/>
    </source>
</evidence>
<dbReference type="InterPro" id="IPR050313">
    <property type="entry name" value="Carb_Metab_HTH_regulators"/>
</dbReference>
<dbReference type="SMART" id="SM01134">
    <property type="entry name" value="DeoRC"/>
    <property type="match status" value="1"/>
</dbReference>
<dbReference type="Proteomes" id="UP001596990">
    <property type="component" value="Unassembled WGS sequence"/>
</dbReference>
<dbReference type="GO" id="GO:0003677">
    <property type="term" value="F:DNA binding"/>
    <property type="evidence" value="ECO:0007669"/>
    <property type="project" value="UniProtKB-KW"/>
</dbReference>
<keyword evidence="6" id="KW-1185">Reference proteome</keyword>